<sequence length="316" mass="34554">MSPPRPRHIPVQAVLSLLRSKRDLHSSRSLLHPRKANITSAPSKFGVYDLILPSSASSYPSQFTKKRVHIPSTTGLPEYALTGSPTLVSSPSIKRGKELDAMRRSCALAARILEFGGSLVKAGVTTEYIDAQVHDKIVEAGAYPSPLNYMNFPKSICCSINNVVAHGIPDARPLLDGDIINLDVTVYLGSFHGDTSATFLVGNVDEPGRKLVEATRRALELAIAECRPGVAFTKIGATISEFAKAHSYSINQEFCGHGIGRHFHEPPLIYHFDNDEPGIMEEGMTFTIEPMLNQGGFRMEKWRDGWTAVTIDGIVL</sequence>
<gene>
    <name evidence="8" type="ORF">SmJEL517_g05702</name>
</gene>
<dbReference type="GO" id="GO:0004239">
    <property type="term" value="F:initiator methionyl aminopeptidase activity"/>
    <property type="evidence" value="ECO:0007669"/>
    <property type="project" value="UniProtKB-UniRule"/>
</dbReference>
<evidence type="ECO:0000259" key="7">
    <source>
        <dbReference type="Pfam" id="PF00557"/>
    </source>
</evidence>
<dbReference type="NCBIfam" id="TIGR00500">
    <property type="entry name" value="met_pdase_I"/>
    <property type="match status" value="1"/>
</dbReference>
<feature type="binding site" evidence="5">
    <location>
        <position position="166"/>
    </location>
    <ligand>
        <name>substrate</name>
    </ligand>
</feature>
<keyword evidence="3 5" id="KW-0479">Metal-binding</keyword>
<comment type="function">
    <text evidence="6">Cotranslationally removes the N-terminal methionine from nascent proteins. The N-terminal methionine is often cleaved when the second residue in the primary sequence is small and uncharged (Met-Ala-, Cys, Gly, Pro, Ser, Thr, or Val).</text>
</comment>
<dbReference type="SUPFAM" id="SSF55920">
    <property type="entry name" value="Creatinase/aminopeptidase"/>
    <property type="match status" value="1"/>
</dbReference>
<organism evidence="8 9">
    <name type="scientific">Synchytrium microbalum</name>
    <dbReference type="NCBI Taxonomy" id="1806994"/>
    <lineage>
        <taxon>Eukaryota</taxon>
        <taxon>Fungi</taxon>
        <taxon>Fungi incertae sedis</taxon>
        <taxon>Chytridiomycota</taxon>
        <taxon>Chytridiomycota incertae sedis</taxon>
        <taxon>Chytridiomycetes</taxon>
        <taxon>Synchytriales</taxon>
        <taxon>Synchytriaceae</taxon>
        <taxon>Synchytrium</taxon>
    </lineage>
</organism>
<dbReference type="PANTHER" id="PTHR43330:SF8">
    <property type="entry name" value="METHIONINE AMINOPEPTIDASE 1D, MITOCHONDRIAL"/>
    <property type="match status" value="1"/>
</dbReference>
<dbReference type="InterPro" id="IPR001714">
    <property type="entry name" value="Pept_M24_MAP"/>
</dbReference>
<dbReference type="GO" id="GO:0046872">
    <property type="term" value="F:metal ion binding"/>
    <property type="evidence" value="ECO:0007669"/>
    <property type="project" value="UniProtKB-UniRule"/>
</dbReference>
<proteinExistence type="inferred from homology"/>
<protein>
    <recommendedName>
        <fullName evidence="6">Methionine aminopeptidase</fullName>
        <ecNumber evidence="6">3.4.11.18</ecNumber>
    </recommendedName>
</protein>
<comment type="cofactor">
    <cofactor evidence="5">
        <name>Co(2+)</name>
        <dbReference type="ChEBI" id="CHEBI:48828"/>
    </cofactor>
    <cofactor evidence="5">
        <name>Zn(2+)</name>
        <dbReference type="ChEBI" id="CHEBI:29105"/>
    </cofactor>
    <cofactor evidence="5">
        <name>Mn(2+)</name>
        <dbReference type="ChEBI" id="CHEBI:29035"/>
    </cofactor>
    <cofactor evidence="5">
        <name>Fe(2+)</name>
        <dbReference type="ChEBI" id="CHEBI:29033"/>
    </cofactor>
    <text evidence="5">Binds 2 divalent metal cations per subunit. Has a high-affinity and a low affinity metal-binding site. The true nature of the physiological cofactor is under debate. The enzyme is active with cobalt, zinc, manganese or divalent iron ions. Most likely, methionine aminopeptidases function as mononuclear Fe(2+)-metalloproteases under physiological conditions, and the catalytically relevant metal-binding site has been assigned to the histidine-containing high-affinity site.</text>
</comment>
<feature type="domain" description="Peptidase M24" evidence="7">
    <location>
        <begin position="101"/>
        <end position="299"/>
    </location>
</feature>
<evidence type="ECO:0000256" key="2">
    <source>
        <dbReference type="ARBA" id="ARBA00022670"/>
    </source>
</evidence>
<dbReference type="EC" id="3.4.11.18" evidence="6"/>
<dbReference type="PANTHER" id="PTHR43330">
    <property type="entry name" value="METHIONINE AMINOPEPTIDASE"/>
    <property type="match status" value="1"/>
</dbReference>
<keyword evidence="9" id="KW-1185">Reference proteome</keyword>
<comment type="catalytic activity">
    <reaction evidence="5 6">
        <text>Release of N-terminal amino acids, preferentially methionine, from peptides and arylamides.</text>
        <dbReference type="EC" id="3.4.11.18"/>
    </reaction>
</comment>
<comment type="caution">
    <text evidence="8">The sequence shown here is derived from an EMBL/GenBank/DDBJ whole genome shotgun (WGS) entry which is preliminary data.</text>
</comment>
<dbReference type="PRINTS" id="PR00599">
    <property type="entry name" value="MAPEPTIDASE"/>
</dbReference>
<keyword evidence="4 5" id="KW-0378">Hydrolase</keyword>
<dbReference type="PROSITE" id="PS00680">
    <property type="entry name" value="MAP_1"/>
    <property type="match status" value="1"/>
</dbReference>
<evidence type="ECO:0000256" key="6">
    <source>
        <dbReference type="RuleBase" id="RU003653"/>
    </source>
</evidence>
<dbReference type="InterPro" id="IPR002467">
    <property type="entry name" value="Pept_M24A_MAP1"/>
</dbReference>
<feature type="binding site" evidence="5">
    <location>
        <position position="194"/>
    </location>
    <ligand>
        <name>a divalent metal cation</name>
        <dbReference type="ChEBI" id="CHEBI:60240"/>
        <label>1</label>
    </ligand>
</feature>
<dbReference type="EMBL" id="QEAO01000055">
    <property type="protein sequence ID" value="TPX30847.1"/>
    <property type="molecule type" value="Genomic_DNA"/>
</dbReference>
<dbReference type="InterPro" id="IPR000994">
    <property type="entry name" value="Pept_M24"/>
</dbReference>
<evidence type="ECO:0000256" key="4">
    <source>
        <dbReference type="ARBA" id="ARBA00022801"/>
    </source>
</evidence>
<dbReference type="RefSeq" id="XP_031022418.1">
    <property type="nucleotide sequence ID" value="XM_031171628.1"/>
</dbReference>
<evidence type="ECO:0000313" key="9">
    <source>
        <dbReference type="Proteomes" id="UP000319731"/>
    </source>
</evidence>
<dbReference type="Pfam" id="PF00557">
    <property type="entry name" value="Peptidase_M24"/>
    <property type="match status" value="1"/>
</dbReference>
<evidence type="ECO:0000256" key="1">
    <source>
        <dbReference type="ARBA" id="ARBA00022438"/>
    </source>
</evidence>
<feature type="binding site" evidence="5">
    <location>
        <position position="194"/>
    </location>
    <ligand>
        <name>a divalent metal cation</name>
        <dbReference type="ChEBI" id="CHEBI:60240"/>
        <label>2</label>
        <note>catalytic</note>
    </ligand>
</feature>
<dbReference type="AlphaFoldDB" id="A0A507BMM0"/>
<evidence type="ECO:0000256" key="5">
    <source>
        <dbReference type="HAMAP-Rule" id="MF_03174"/>
    </source>
</evidence>
<reference evidence="8 9" key="1">
    <citation type="journal article" date="2019" name="Sci. Rep.">
        <title>Comparative genomics of chytrid fungi reveal insights into the obligate biotrophic and pathogenic lifestyle of Synchytrium endobioticum.</title>
        <authorList>
            <person name="van de Vossenberg B.T.L.H."/>
            <person name="Warris S."/>
            <person name="Nguyen H.D.T."/>
            <person name="van Gent-Pelzer M.P.E."/>
            <person name="Joly D.L."/>
            <person name="van de Geest H.C."/>
            <person name="Bonants P.J.M."/>
            <person name="Smith D.S."/>
            <person name="Levesque C.A."/>
            <person name="van der Lee T.A.J."/>
        </authorList>
    </citation>
    <scope>NUCLEOTIDE SEQUENCE [LARGE SCALE GENOMIC DNA]</scope>
    <source>
        <strain evidence="8 9">JEL517</strain>
    </source>
</reference>
<dbReference type="Proteomes" id="UP000319731">
    <property type="component" value="Unassembled WGS sequence"/>
</dbReference>
<keyword evidence="2 5" id="KW-0645">Protease</keyword>
<keyword evidence="1 5" id="KW-0031">Aminopeptidase</keyword>
<dbReference type="GeneID" id="42006925"/>
<dbReference type="HAMAP" id="MF_01974">
    <property type="entry name" value="MetAP_1"/>
    <property type="match status" value="1"/>
</dbReference>
<dbReference type="Gene3D" id="3.90.230.10">
    <property type="entry name" value="Creatinase/methionine aminopeptidase superfamily"/>
    <property type="match status" value="1"/>
</dbReference>
<name>A0A507BMM0_9FUNG</name>
<dbReference type="GO" id="GO:0006508">
    <property type="term" value="P:proteolysis"/>
    <property type="evidence" value="ECO:0007669"/>
    <property type="project" value="UniProtKB-KW"/>
</dbReference>
<feature type="binding site" evidence="5">
    <location>
        <position position="289"/>
    </location>
    <ligand>
        <name>a divalent metal cation</name>
        <dbReference type="ChEBI" id="CHEBI:60240"/>
        <label>2</label>
        <note>catalytic</note>
    </ligand>
</feature>
<dbReference type="InterPro" id="IPR036005">
    <property type="entry name" value="Creatinase/aminopeptidase-like"/>
</dbReference>
<feature type="binding site" evidence="5">
    <location>
        <position position="264"/>
    </location>
    <ligand>
        <name>substrate</name>
    </ligand>
</feature>
<feature type="binding site" evidence="5">
    <location>
        <position position="183"/>
    </location>
    <ligand>
        <name>a divalent metal cation</name>
        <dbReference type="ChEBI" id="CHEBI:60240"/>
        <label>1</label>
    </ligand>
</feature>
<feature type="binding site" evidence="5">
    <location>
        <position position="257"/>
    </location>
    <ligand>
        <name>a divalent metal cation</name>
        <dbReference type="ChEBI" id="CHEBI:60240"/>
        <label>2</label>
        <note>catalytic</note>
    </ligand>
</feature>
<accession>A0A507BMM0</accession>
<evidence type="ECO:0000313" key="8">
    <source>
        <dbReference type="EMBL" id="TPX30847.1"/>
    </source>
</evidence>
<comment type="similarity">
    <text evidence="5">Belongs to the peptidase M24A family. Methionine aminopeptidase type 1 subfamily.</text>
</comment>
<dbReference type="STRING" id="1806994.A0A507BMM0"/>
<comment type="caution">
    <text evidence="5">Lacks conserved residue(s) required for the propagation of feature annotation.</text>
</comment>
<dbReference type="CDD" id="cd01086">
    <property type="entry name" value="MetAP1"/>
    <property type="match status" value="1"/>
</dbReference>
<dbReference type="OrthoDB" id="3209743at2759"/>
<dbReference type="GO" id="GO:0070006">
    <property type="term" value="F:metalloaminopeptidase activity"/>
    <property type="evidence" value="ECO:0007669"/>
    <property type="project" value="UniProtKB-UniRule"/>
</dbReference>
<evidence type="ECO:0000256" key="3">
    <source>
        <dbReference type="ARBA" id="ARBA00022723"/>
    </source>
</evidence>